<evidence type="ECO:0000313" key="3">
    <source>
        <dbReference type="Proteomes" id="UP000319941"/>
    </source>
</evidence>
<dbReference type="Gene3D" id="3.40.50.300">
    <property type="entry name" value="P-loop containing nucleotide triphosphate hydrolases"/>
    <property type="match status" value="2"/>
</dbReference>
<dbReference type="InterPro" id="IPR002789">
    <property type="entry name" value="HerA_central"/>
</dbReference>
<dbReference type="InterPro" id="IPR027417">
    <property type="entry name" value="P-loop_NTPase"/>
</dbReference>
<dbReference type="SUPFAM" id="SSF52540">
    <property type="entry name" value="P-loop containing nucleoside triphosphate hydrolases"/>
    <property type="match status" value="1"/>
</dbReference>
<dbReference type="OrthoDB" id="9806951at2"/>
<keyword evidence="2" id="KW-0067">ATP-binding</keyword>
<name>A0A558HUG0_9GAMM</name>
<dbReference type="InterPro" id="IPR008571">
    <property type="entry name" value="HerA-like"/>
</dbReference>
<proteinExistence type="predicted"/>
<keyword evidence="3" id="KW-1185">Reference proteome</keyword>
<dbReference type="Pfam" id="PF01935">
    <property type="entry name" value="DUF87"/>
    <property type="match status" value="1"/>
</dbReference>
<dbReference type="PANTHER" id="PTHR42957:SF1">
    <property type="entry name" value="HELICASE MJ1565-RELATED"/>
    <property type="match status" value="1"/>
</dbReference>
<dbReference type="GO" id="GO:0005524">
    <property type="term" value="F:ATP binding"/>
    <property type="evidence" value="ECO:0007669"/>
    <property type="project" value="UniProtKB-KW"/>
</dbReference>
<comment type="caution">
    <text evidence="2">The sequence shown here is derived from an EMBL/GenBank/DDBJ whole genome shotgun (WGS) entry which is preliminary data.</text>
</comment>
<reference evidence="2 3" key="1">
    <citation type="submission" date="2019-07" db="EMBL/GenBank/DDBJ databases">
        <title>Diversity of Bacteria from Kongsfjorden, Arctic.</title>
        <authorList>
            <person name="Yu Y."/>
        </authorList>
    </citation>
    <scope>NUCLEOTIDE SEQUENCE [LARGE SCALE GENOMIC DNA]</scope>
    <source>
        <strain evidence="2 3">SM1923</strain>
    </source>
</reference>
<organism evidence="2 3">
    <name type="scientific">Cobetia crustatorum</name>
    <dbReference type="NCBI Taxonomy" id="553385"/>
    <lineage>
        <taxon>Bacteria</taxon>
        <taxon>Pseudomonadati</taxon>
        <taxon>Pseudomonadota</taxon>
        <taxon>Gammaproteobacteria</taxon>
        <taxon>Oceanospirillales</taxon>
        <taxon>Halomonadaceae</taxon>
        <taxon>Cobetia</taxon>
    </lineage>
</organism>
<protein>
    <submittedName>
        <fullName evidence="2">ATP-binding protein</fullName>
    </submittedName>
</protein>
<accession>A0A558HUG0</accession>
<dbReference type="Proteomes" id="UP000319941">
    <property type="component" value="Unassembled WGS sequence"/>
</dbReference>
<dbReference type="EMBL" id="VNFH01000002">
    <property type="protein sequence ID" value="TVU72767.1"/>
    <property type="molecule type" value="Genomic_DNA"/>
</dbReference>
<gene>
    <name evidence="2" type="ORF">FQP86_03605</name>
</gene>
<feature type="domain" description="Helicase HerA central" evidence="1">
    <location>
        <begin position="153"/>
        <end position="299"/>
    </location>
</feature>
<dbReference type="RefSeq" id="WP_144726647.1">
    <property type="nucleotide sequence ID" value="NZ_CAWOWR010000076.1"/>
</dbReference>
<keyword evidence="2" id="KW-0547">Nucleotide-binding</keyword>
<dbReference type="PANTHER" id="PTHR42957">
    <property type="entry name" value="HELICASE MJ1565-RELATED"/>
    <property type="match status" value="1"/>
</dbReference>
<sequence length="569" mass="62647">MSEVDINILDSSLRIGLISGVSSSGITINLSHAGLRSASYHQGGRYGRGEVGEIVLIEGQTVIIIGKIIDIRLPEKERTSLHPHAVKSESLDAIAYVQILGSVDIRSLSVTAGVTSYPRIGDVVYSATTQFLSILPQLTDHDYLSIRSKSVSIDIGKVSDSSLDSVKITPEKLFGRHCAILGSTGGGKSWTTARLIQECARFKNAKIIILDATGEYRNLPSAYTKHMHLGEPLNKNIESLPFLIPPTDFEESDFLTLFEPSGRVQGPKLRAAIKSLRLASLAPEAADNGVIKKINQSKDRYREAMRSNNNASLVDKPSQPFDVKKIVSQIQEECHYVNSDGSWGNQNANEVSYCSSLFTRILGVIHSKSFSSVFSDEQLPSLEDTIKSFLESDKKILRLCLSSTSYEFNAREILANVIGRKLLGFARQELFTSRPILTVIDEAHNFLGKRVGFEEYSVKLDAFEIIAKEGRKYGLNVCLATQRPRDITEGVLSQMGTLLVHRLTNSNDREIVERACGEADKSIISFLPNLKQGELTIIGVDFPIPLTVQVHTPTPPPLSDSPSYQDLWG</sequence>
<evidence type="ECO:0000259" key="1">
    <source>
        <dbReference type="Pfam" id="PF01935"/>
    </source>
</evidence>
<evidence type="ECO:0000313" key="2">
    <source>
        <dbReference type="EMBL" id="TVU72767.1"/>
    </source>
</evidence>
<dbReference type="AlphaFoldDB" id="A0A558HUG0"/>